<feature type="transmembrane region" description="Helical" evidence="2">
    <location>
        <begin position="923"/>
        <end position="942"/>
    </location>
</feature>
<keyword evidence="5" id="KW-1185">Reference proteome</keyword>
<keyword evidence="2" id="KW-1133">Transmembrane helix</keyword>
<feature type="compositionally biased region" description="Low complexity" evidence="1">
    <location>
        <begin position="813"/>
        <end position="828"/>
    </location>
</feature>
<feature type="region of interest" description="Disordered" evidence="1">
    <location>
        <begin position="253"/>
        <end position="279"/>
    </location>
</feature>
<reference evidence="4" key="2">
    <citation type="submission" date="2020-09" db="EMBL/GenBank/DDBJ databases">
        <authorList>
            <person name="Sun Q."/>
            <person name="Ohkuma M."/>
        </authorList>
    </citation>
    <scope>NUCLEOTIDE SEQUENCE</scope>
    <source>
        <strain evidence="4">JCM 4646</strain>
    </source>
</reference>
<evidence type="ECO:0008006" key="6">
    <source>
        <dbReference type="Google" id="ProtNLM"/>
    </source>
</evidence>
<evidence type="ECO:0000256" key="1">
    <source>
        <dbReference type="SAM" id="MobiDB-lite"/>
    </source>
</evidence>
<sequence>MTRATGLRRVLRTTGLLTLLVATAAGAALSGTPAAAPGRAPVAASGAPDIPVDAMTGAPVPIDPPAASGAPAASTTGGATGPAAAAAAAAATAATAAPRAAAQPAARTAPLIATSSSAFAAREAGAAPTAAGDPVPVVVRGSGEFAGLEVTVSQTSHLVNQVIGLSWTGGRATSPSPMSFGQNYLEVMQCWGDQAGGPDREQCQYGASKGDGRGGAYVPSRQLNYGRTLTDPAETIRPAGENQNVYAPFRPAGGGPAETDGSSQYYDSQSTNEVPFAPTRADGTGQLYFEIQTGMEAPGLGCGQTPADRPGPFTEGRACWLVIVPRGDREVDGQPPTGDSAKLQSSPLSATNWAERLVVPLHFEPVGLSCPIGSTERPTSGTEMAAEAVWRWQPVLCRQAGGIFSFTRTTDSLARGRLLQGDPGLVYVGFPLPKDAQTPGRTPVYAPLGVSGLAISFVVESQSYSLTPPEIRQKDGQRIQEMNLTPRLVAKLLTQSYRYAVNPGDPDVPAGNPLDLTSDPEFLDLNPQFKNLYFPSRIPDLLLPTGDSDAASLVWAWLYSDPQAKAFLEGVVSPGWGDSVNPAFLRDGITLPVSNYPKPDSYCQSFPDDPTARPAWCNLDSHPYANTMLEAARSAARGDTLSKSVWDSTTTPGSLKKGAAQAQGLRGVLALTTTAQAARYGLSTARLRNGKGEFVAPDNTSMLAMLDQGLVPTTSGLPIVSPAAQVAGGYPLTSITYAATVPSALDAASGASYASLLRYAMGDGQTPGVAAGQLAEGYLPLPEDVRFATGVVAGVIEALAGKPEPTPKPTPTATPTSTAGPSPSARPTVTPTTPSGSLAAGVTGQPVVREASDATEAAPSNDRQPAALAPSGGGATGAPATTPAPDPSPAGPSPEHTPVVLAPATPAAAVARTARTEVGNVRFLLLGALIAGVLAGAAGLLVPRLLRRRRP</sequence>
<dbReference type="InterPro" id="IPR006311">
    <property type="entry name" value="TAT_signal"/>
</dbReference>
<keyword evidence="2" id="KW-0812">Transmembrane</keyword>
<name>A0A919G148_9ACTN</name>
<feature type="compositionally biased region" description="Polar residues" evidence="1">
    <location>
        <begin position="260"/>
        <end position="273"/>
    </location>
</feature>
<accession>A0A919G148</accession>
<protein>
    <recommendedName>
        <fullName evidence="6">PBP domain-containing protein</fullName>
    </recommendedName>
</protein>
<feature type="compositionally biased region" description="Low complexity" evidence="1">
    <location>
        <begin position="65"/>
        <end position="80"/>
    </location>
</feature>
<evidence type="ECO:0000256" key="2">
    <source>
        <dbReference type="SAM" id="Phobius"/>
    </source>
</evidence>
<keyword evidence="3" id="KW-0732">Signal</keyword>
<gene>
    <name evidence="4" type="ORF">GCM10018781_45130</name>
</gene>
<dbReference type="Gene3D" id="3.40.190.10">
    <property type="entry name" value="Periplasmic binding protein-like II"/>
    <property type="match status" value="2"/>
</dbReference>
<proteinExistence type="predicted"/>
<feature type="region of interest" description="Disordered" evidence="1">
    <location>
        <begin position="801"/>
        <end position="899"/>
    </location>
</feature>
<feature type="signal peptide" evidence="3">
    <location>
        <begin position="1"/>
        <end position="27"/>
    </location>
</feature>
<keyword evidence="2" id="KW-0472">Membrane</keyword>
<evidence type="ECO:0000313" key="4">
    <source>
        <dbReference type="EMBL" id="GHH75674.1"/>
    </source>
</evidence>
<dbReference type="RefSeq" id="WP_190212696.1">
    <property type="nucleotide sequence ID" value="NZ_BNBO01000026.1"/>
</dbReference>
<comment type="caution">
    <text evidence="4">The sequence shown here is derived from an EMBL/GenBank/DDBJ whole genome shotgun (WGS) entry which is preliminary data.</text>
</comment>
<dbReference type="Proteomes" id="UP000617734">
    <property type="component" value="Unassembled WGS sequence"/>
</dbReference>
<reference evidence="4" key="1">
    <citation type="journal article" date="2014" name="Int. J. Syst. Evol. Microbiol.">
        <title>Complete genome sequence of Corynebacterium casei LMG S-19264T (=DSM 44701T), isolated from a smear-ripened cheese.</title>
        <authorList>
            <consortium name="US DOE Joint Genome Institute (JGI-PGF)"/>
            <person name="Walter F."/>
            <person name="Albersmeier A."/>
            <person name="Kalinowski J."/>
            <person name="Ruckert C."/>
        </authorList>
    </citation>
    <scope>NUCLEOTIDE SEQUENCE</scope>
    <source>
        <strain evidence="4">JCM 4646</strain>
    </source>
</reference>
<organism evidence="4 5">
    <name type="scientific">Kitasatospora indigofera</name>
    <dbReference type="NCBI Taxonomy" id="67307"/>
    <lineage>
        <taxon>Bacteria</taxon>
        <taxon>Bacillati</taxon>
        <taxon>Actinomycetota</taxon>
        <taxon>Actinomycetes</taxon>
        <taxon>Kitasatosporales</taxon>
        <taxon>Streptomycetaceae</taxon>
        <taxon>Kitasatospora</taxon>
    </lineage>
</organism>
<dbReference type="GeneID" id="95354901"/>
<dbReference type="AlphaFoldDB" id="A0A919G148"/>
<evidence type="ECO:0000313" key="5">
    <source>
        <dbReference type="Proteomes" id="UP000617734"/>
    </source>
</evidence>
<feature type="compositionally biased region" description="Pro residues" evidence="1">
    <location>
        <begin position="882"/>
        <end position="892"/>
    </location>
</feature>
<feature type="region of interest" description="Disordered" evidence="1">
    <location>
        <begin position="54"/>
        <end position="80"/>
    </location>
</feature>
<evidence type="ECO:0000256" key="3">
    <source>
        <dbReference type="SAM" id="SignalP"/>
    </source>
</evidence>
<dbReference type="SUPFAM" id="SSF53850">
    <property type="entry name" value="Periplasmic binding protein-like II"/>
    <property type="match status" value="1"/>
</dbReference>
<dbReference type="EMBL" id="BNBO01000026">
    <property type="protein sequence ID" value="GHH75674.1"/>
    <property type="molecule type" value="Genomic_DNA"/>
</dbReference>
<dbReference type="PROSITE" id="PS51318">
    <property type="entry name" value="TAT"/>
    <property type="match status" value="1"/>
</dbReference>
<feature type="chain" id="PRO_5036873755" description="PBP domain-containing protein" evidence="3">
    <location>
        <begin position="28"/>
        <end position="951"/>
    </location>
</feature>